<dbReference type="RefSeq" id="YP_010083006.1">
    <property type="nucleotide sequence ID" value="NC_055036.1"/>
</dbReference>
<accession>A0A1W6JPD4</accession>
<dbReference type="EMBL" id="KY653120">
    <property type="protein sequence ID" value="ARM68037.1"/>
    <property type="molecule type" value="Genomic_DNA"/>
</dbReference>
<dbReference type="KEGG" id="vg:65072015"/>
<evidence type="ECO:0000313" key="1">
    <source>
        <dbReference type="EMBL" id="ARM68037.1"/>
    </source>
</evidence>
<protein>
    <submittedName>
        <fullName evidence="1">Uncharacterized protein</fullName>
    </submittedName>
</protein>
<proteinExistence type="predicted"/>
<organism evidence="1 2">
    <name type="scientific">Staphylococcus phage IME1348_01</name>
    <dbReference type="NCBI Taxonomy" id="1965489"/>
    <lineage>
        <taxon>Viruses</taxon>
        <taxon>Duplodnaviria</taxon>
        <taxon>Heunggongvirae</taxon>
        <taxon>Uroviricota</taxon>
        <taxon>Caudoviricetes</taxon>
        <taxon>Rockefellervirus</taxon>
        <taxon>Rockefellervirus IME134801</taxon>
    </lineage>
</organism>
<name>A0A1W6JPD4_9CAUD</name>
<dbReference type="GeneID" id="65072015"/>
<sequence length="95" mass="11289">MAYDVDFWYISQNACQITTTFTPFSEDEEESIYMDNEDFFAMVDQFSDASLMYEAWRILRGQLEGESKQKMLELEKNLGIDVDKELKNIYERSIE</sequence>
<keyword evidence="2" id="KW-1185">Reference proteome</keyword>
<reference evidence="1 2" key="1">
    <citation type="submission" date="2017-02" db="EMBL/GenBank/DDBJ databases">
        <title>Analysis of active prophages from bacterial high-throughput sequencing data.</title>
        <authorList>
            <person name="Sun Q."/>
            <person name="Zhang X."/>
            <person name="Xing S."/>
            <person name="Tong Y.-G."/>
        </authorList>
    </citation>
    <scope>NUCLEOTIDE SEQUENCE [LARGE SCALE GENOMIC DNA]</scope>
</reference>
<dbReference type="Proteomes" id="UP000224652">
    <property type="component" value="Segment"/>
</dbReference>
<evidence type="ECO:0000313" key="2">
    <source>
        <dbReference type="Proteomes" id="UP000224652"/>
    </source>
</evidence>